<sequence length="142" mass="15924">MGRHMALKTMTRQTHSVNYLVDGADVRDDRRSAQTARAYPSLYDPYVVLSGRSSASAPIRPLDPLCDPVHLGYIGRLRSSDQPLPGNYYVIGVILDTSSKPYWKNHFVIGEAMSFSPAVRHHDELYGPTYQNLKISLKSSRS</sequence>
<organism evidence="1 2">
    <name type="scientific">Homarus americanus</name>
    <name type="common">American lobster</name>
    <dbReference type="NCBI Taxonomy" id="6706"/>
    <lineage>
        <taxon>Eukaryota</taxon>
        <taxon>Metazoa</taxon>
        <taxon>Ecdysozoa</taxon>
        <taxon>Arthropoda</taxon>
        <taxon>Crustacea</taxon>
        <taxon>Multicrustacea</taxon>
        <taxon>Malacostraca</taxon>
        <taxon>Eumalacostraca</taxon>
        <taxon>Eucarida</taxon>
        <taxon>Decapoda</taxon>
        <taxon>Pleocyemata</taxon>
        <taxon>Astacidea</taxon>
        <taxon>Nephropoidea</taxon>
        <taxon>Nephropidae</taxon>
        <taxon>Homarus</taxon>
    </lineage>
</organism>
<name>A0A8J5N2Q3_HOMAM</name>
<protein>
    <submittedName>
        <fullName evidence="1">Uncharacterized protein</fullName>
    </submittedName>
</protein>
<proteinExistence type="predicted"/>
<reference evidence="1" key="1">
    <citation type="journal article" date="2021" name="Sci. Adv.">
        <title>The American lobster genome reveals insights on longevity, neural, and immune adaptations.</title>
        <authorList>
            <person name="Polinski J.M."/>
            <person name="Zimin A.V."/>
            <person name="Clark K.F."/>
            <person name="Kohn A.B."/>
            <person name="Sadowski N."/>
            <person name="Timp W."/>
            <person name="Ptitsyn A."/>
            <person name="Khanna P."/>
            <person name="Romanova D.Y."/>
            <person name="Williams P."/>
            <person name="Greenwood S.J."/>
            <person name="Moroz L.L."/>
            <person name="Walt D.R."/>
            <person name="Bodnar A.G."/>
        </authorList>
    </citation>
    <scope>NUCLEOTIDE SEQUENCE</scope>
    <source>
        <strain evidence="1">GMGI-L3</strain>
    </source>
</reference>
<dbReference type="Proteomes" id="UP000747542">
    <property type="component" value="Unassembled WGS sequence"/>
</dbReference>
<accession>A0A8J5N2Q3</accession>
<keyword evidence="2" id="KW-1185">Reference proteome</keyword>
<evidence type="ECO:0000313" key="2">
    <source>
        <dbReference type="Proteomes" id="UP000747542"/>
    </source>
</evidence>
<dbReference type="EMBL" id="JAHLQT010011632">
    <property type="protein sequence ID" value="KAG7172122.1"/>
    <property type="molecule type" value="Genomic_DNA"/>
</dbReference>
<evidence type="ECO:0000313" key="1">
    <source>
        <dbReference type="EMBL" id="KAG7172122.1"/>
    </source>
</evidence>
<dbReference type="AlphaFoldDB" id="A0A8J5N2Q3"/>
<comment type="caution">
    <text evidence="1">The sequence shown here is derived from an EMBL/GenBank/DDBJ whole genome shotgun (WGS) entry which is preliminary data.</text>
</comment>
<gene>
    <name evidence="1" type="ORF">Hamer_G001122</name>
</gene>